<gene>
    <name evidence="2" type="ORF">P3W24_09095</name>
</gene>
<comment type="caution">
    <text evidence="2">The sequence shown here is derived from an EMBL/GenBank/DDBJ whole genome shotgun (WGS) entry which is preliminary data.</text>
</comment>
<proteinExistence type="predicted"/>
<organism evidence="2 3">
    <name type="scientific">Luteibacter sahnii</name>
    <dbReference type="NCBI Taxonomy" id="3021977"/>
    <lineage>
        <taxon>Bacteria</taxon>
        <taxon>Pseudomonadati</taxon>
        <taxon>Pseudomonadota</taxon>
        <taxon>Gammaproteobacteria</taxon>
        <taxon>Lysobacterales</taxon>
        <taxon>Rhodanobacteraceae</taxon>
        <taxon>Luteibacter</taxon>
    </lineage>
</organism>
<keyword evidence="1" id="KW-0812">Transmembrane</keyword>
<dbReference type="Proteomes" id="UP001528850">
    <property type="component" value="Unassembled WGS sequence"/>
</dbReference>
<reference evidence="2 3" key="1">
    <citation type="journal article" date="2024" name="Curr. Microbiol.">
        <title>Luteibacter sahnii sp. nov., A Novel Yellow-Colored Xanthomonadin Pigment Producing Probiotic Bacterium from Healthy Rice Seed Microbiome.</title>
        <authorList>
            <person name="Jaiswal G."/>
            <person name="Rana R."/>
            <person name="Nayak P.K."/>
            <person name="Chouhan R."/>
            <person name="Gandhi S.G."/>
            <person name="Patel H.K."/>
            <person name="Patil P.B."/>
        </authorList>
    </citation>
    <scope>NUCLEOTIDE SEQUENCE [LARGE SCALE GENOMIC DNA]</scope>
    <source>
        <strain evidence="2 3">PPL201</strain>
    </source>
</reference>
<evidence type="ECO:0000313" key="3">
    <source>
        <dbReference type="Proteomes" id="UP001528850"/>
    </source>
</evidence>
<protein>
    <submittedName>
        <fullName evidence="2">Membrane assembly protein AsmA</fullName>
    </submittedName>
</protein>
<feature type="transmembrane region" description="Helical" evidence="1">
    <location>
        <begin position="12"/>
        <end position="33"/>
    </location>
</feature>
<sequence>MPMNRRLRAGLYVFGGVCALLLVTAVVATYVVLQPERFTALLQSRARAAGLELTLANPASPTLWPSPALDLEGVMLRGEGSSTPLIVASRGRVVLPWHTLLGGEATISRLEVEGARIDVDAVSAYLDTLPSRPSTAGATLPTIDAGFRIARGTLLRGTKLVLSNIEAEADRLASGRRFTLTLSARLADGTPYALDLDTVPTLSRGVLTLADMTLGLDSDPRFESTLKGTATWRGGADVGASLTGRVTRHDATPYDVALRVMPANENDPLYVALKLDGDTDHADLRLPPLALAQWWAGIRGTGSLTMPPLVGTVQAQNVDAGSLHVKGLRIRATPDAPAATATVGVAP</sequence>
<keyword evidence="1" id="KW-1133">Transmembrane helix</keyword>
<accession>A0ABT6BAJ1</accession>
<keyword evidence="1" id="KW-0472">Membrane</keyword>
<evidence type="ECO:0000313" key="2">
    <source>
        <dbReference type="EMBL" id="MDF4025116.1"/>
    </source>
</evidence>
<name>A0ABT6BAJ1_9GAMM</name>
<dbReference type="EMBL" id="JARJJS010000002">
    <property type="protein sequence ID" value="MDF4025116.1"/>
    <property type="molecule type" value="Genomic_DNA"/>
</dbReference>
<keyword evidence="3" id="KW-1185">Reference proteome</keyword>
<evidence type="ECO:0000256" key="1">
    <source>
        <dbReference type="SAM" id="Phobius"/>
    </source>
</evidence>